<dbReference type="EMBL" id="JAQSKY010000043">
    <property type="protein sequence ID" value="MDS7903378.1"/>
    <property type="molecule type" value="Genomic_DNA"/>
</dbReference>
<dbReference type="AlphaFoldDB" id="A0AB35Q708"/>
<accession>A0AB35Q708</accession>
<name>A0AB35Q708_9ENTR</name>
<proteinExistence type="predicted"/>
<dbReference type="InterPro" id="IPR038146">
    <property type="entry name" value="933W_put_Xis_sf"/>
</dbReference>
<reference evidence="1" key="2">
    <citation type="submission" date="2023-01" db="EMBL/GenBank/DDBJ databases">
        <authorList>
            <person name="Du H."/>
            <person name="Wan W."/>
        </authorList>
    </citation>
    <scope>NUCLEOTIDE SEQUENCE</scope>
    <source>
        <strain evidence="1">HD1688</strain>
    </source>
</reference>
<sequence length="71" mass="8276">MANITQDDEWMMEAGIVARMYMTPRQIRAYRSGRWVEGIHYKKHSPNPLSTEGRATLLYNYTKINKLVGDT</sequence>
<dbReference type="Pfam" id="PF06806">
    <property type="entry name" value="DUF1233"/>
    <property type="match status" value="1"/>
</dbReference>
<dbReference type="InterPro" id="IPR009634">
    <property type="entry name" value="Put_exci"/>
</dbReference>
<dbReference type="Proteomes" id="UP001249822">
    <property type="component" value="Unassembled WGS sequence"/>
</dbReference>
<protein>
    <submittedName>
        <fullName evidence="1">Excisionase family protein</fullName>
    </submittedName>
</protein>
<dbReference type="RefSeq" id="WP_043875828.1">
    <property type="nucleotide sequence ID" value="NZ_CP072119.1"/>
</dbReference>
<organism evidence="1 2">
    <name type="scientific">Klebsiella michiganensis</name>
    <dbReference type="NCBI Taxonomy" id="1134687"/>
    <lineage>
        <taxon>Bacteria</taxon>
        <taxon>Pseudomonadati</taxon>
        <taxon>Pseudomonadota</taxon>
        <taxon>Gammaproteobacteria</taxon>
        <taxon>Enterobacterales</taxon>
        <taxon>Enterobacteriaceae</taxon>
        <taxon>Klebsiella/Raoultella group</taxon>
        <taxon>Klebsiella</taxon>
    </lineage>
</organism>
<dbReference type="Gene3D" id="1.10.1660.60">
    <property type="entry name" value="Putative excisionased domain DUF1233"/>
    <property type="match status" value="1"/>
</dbReference>
<evidence type="ECO:0000313" key="1">
    <source>
        <dbReference type="EMBL" id="MDS7903378.1"/>
    </source>
</evidence>
<gene>
    <name evidence="1" type="primary">xisR</name>
    <name evidence="1" type="ORF">PTQ40_30975</name>
</gene>
<comment type="caution">
    <text evidence="1">The sequence shown here is derived from an EMBL/GenBank/DDBJ whole genome shotgun (WGS) entry which is preliminary data.</text>
</comment>
<reference evidence="1" key="1">
    <citation type="journal article" date="2023" name="Front. Microbiol.">
        <title>Genomic characterization of carbapenem-resistant Klebsiella oxytoca complex in China: a multi-center study.</title>
        <authorList>
            <person name="Wan W."/>
            <person name="Yang X."/>
            <person name="Yu H."/>
            <person name="Wang M."/>
            <person name="Jia W."/>
            <person name="Huang B."/>
            <person name="Qu F."/>
            <person name="Shan B."/>
            <person name="Tang Y.W."/>
            <person name="Chen L."/>
            <person name="Du H."/>
        </authorList>
    </citation>
    <scope>NUCLEOTIDE SEQUENCE</scope>
    <source>
        <strain evidence="1">HD1688</strain>
    </source>
</reference>
<evidence type="ECO:0000313" key="2">
    <source>
        <dbReference type="Proteomes" id="UP001249822"/>
    </source>
</evidence>